<feature type="domain" description="NAD-dependent epimerase/dehydratase" evidence="2">
    <location>
        <begin position="2"/>
        <end position="220"/>
    </location>
</feature>
<organism evidence="4 5">
    <name type="scientific">Microlunatus phosphovorus (strain ATCC 700054 / DSM 10555 / JCM 9379 / NBRC 101784 / NCIMB 13414 / VKM Ac-1990 / NM-1)</name>
    <dbReference type="NCBI Taxonomy" id="1032480"/>
    <lineage>
        <taxon>Bacteria</taxon>
        <taxon>Bacillati</taxon>
        <taxon>Actinomycetota</taxon>
        <taxon>Actinomycetes</taxon>
        <taxon>Propionibacteriales</taxon>
        <taxon>Propionibacteriaceae</taxon>
        <taxon>Microlunatus</taxon>
    </lineage>
</organism>
<dbReference type="Pfam" id="PF08338">
    <property type="entry name" value="DUF1731"/>
    <property type="match status" value="1"/>
</dbReference>
<keyword evidence="5" id="KW-1185">Reference proteome</keyword>
<dbReference type="InterPro" id="IPR010099">
    <property type="entry name" value="SDR39U1"/>
</dbReference>
<name>F5XS25_MICPN</name>
<evidence type="ECO:0000256" key="1">
    <source>
        <dbReference type="ARBA" id="ARBA00009353"/>
    </source>
</evidence>
<gene>
    <name evidence="4" type="ordered locus">MLP_42240</name>
</gene>
<reference evidence="4 5" key="1">
    <citation type="submission" date="2011-05" db="EMBL/GenBank/DDBJ databases">
        <title>Whole genome sequence of Microlunatus phosphovorus NM-1.</title>
        <authorList>
            <person name="Hosoyama A."/>
            <person name="Sasaki K."/>
            <person name="Harada T."/>
            <person name="Igarashi R."/>
            <person name="Kawakoshi A."/>
            <person name="Sasagawa M."/>
            <person name="Fukada J."/>
            <person name="Nakamura S."/>
            <person name="Katano Y."/>
            <person name="Hanada S."/>
            <person name="Kamagata Y."/>
            <person name="Nakamura N."/>
            <person name="Yamazaki S."/>
            <person name="Fujita N."/>
        </authorList>
    </citation>
    <scope>NUCLEOTIDE SEQUENCE [LARGE SCALE GENOMIC DNA]</scope>
    <source>
        <strain evidence="5">ATCC 700054 / DSM 10555 / JCM 9379 / NBRC 101784 / NCIMB 13414 / VKM Ac-1990 / NM-1</strain>
    </source>
</reference>
<dbReference type="NCBIfam" id="TIGR01777">
    <property type="entry name" value="yfcH"/>
    <property type="match status" value="1"/>
</dbReference>
<evidence type="ECO:0000313" key="4">
    <source>
        <dbReference type="EMBL" id="BAK37238.1"/>
    </source>
</evidence>
<dbReference type="InterPro" id="IPR013549">
    <property type="entry name" value="DUF1731"/>
</dbReference>
<dbReference type="KEGG" id="mph:MLP_42240"/>
<evidence type="ECO:0000259" key="3">
    <source>
        <dbReference type="Pfam" id="PF08338"/>
    </source>
</evidence>
<dbReference type="Gene3D" id="3.40.50.720">
    <property type="entry name" value="NAD(P)-binding Rossmann-like Domain"/>
    <property type="match status" value="1"/>
</dbReference>
<dbReference type="PANTHER" id="PTHR11092">
    <property type="entry name" value="SUGAR NUCLEOTIDE EPIMERASE RELATED"/>
    <property type="match status" value="1"/>
</dbReference>
<dbReference type="AlphaFoldDB" id="F5XS25"/>
<evidence type="ECO:0008006" key="6">
    <source>
        <dbReference type="Google" id="ProtNLM"/>
    </source>
</evidence>
<evidence type="ECO:0000313" key="5">
    <source>
        <dbReference type="Proteomes" id="UP000007947"/>
    </source>
</evidence>
<dbReference type="EMBL" id="AP012204">
    <property type="protein sequence ID" value="BAK37238.1"/>
    <property type="molecule type" value="Genomic_DNA"/>
</dbReference>
<dbReference type="InterPro" id="IPR036291">
    <property type="entry name" value="NAD(P)-bd_dom_sf"/>
</dbReference>
<accession>F5XS25</accession>
<dbReference type="InterPro" id="IPR001509">
    <property type="entry name" value="Epimerase_deHydtase"/>
</dbReference>
<feature type="domain" description="DUF1731" evidence="3">
    <location>
        <begin position="248"/>
        <end position="292"/>
    </location>
</feature>
<dbReference type="eggNOG" id="COG1090">
    <property type="taxonomic scope" value="Bacteria"/>
</dbReference>
<dbReference type="RefSeq" id="WP_013865074.1">
    <property type="nucleotide sequence ID" value="NC_015635.1"/>
</dbReference>
<dbReference type="HOGENOM" id="CLU_047373_0_2_11"/>
<protein>
    <recommendedName>
        <fullName evidence="6">NAD-dependent epimerase/dehydratase family protein</fullName>
    </recommendedName>
</protein>
<evidence type="ECO:0000259" key="2">
    <source>
        <dbReference type="Pfam" id="PF01370"/>
    </source>
</evidence>
<dbReference type="Proteomes" id="UP000007947">
    <property type="component" value="Chromosome"/>
</dbReference>
<dbReference type="STRING" id="1032480.MLP_42240"/>
<sequence>MAGASGFLGTALRIRLAQEGHHVVRLVRREPGVGTEAQWDPQTGSLPPRLFDDVDAVINLCGAGIADRPLTTRRKALVRSSRIDPTQTLARALAERQVQTGSAPVLVQASATGYYPTDSTDQPMTETNVPGQSWISELVDEWEEAARPAADAGVRVVWTRTSPVLDSSGGMFPLMRRAWWFGAGARFGDGKQHMPLVHLTDYLRFVLWAVENPTASGPYNLTLPEPTTNGAFSDELATQLRRPRLFTVPKVVLSTVLGDFAEQLLGDAWLVPQRAVDQGFGFLAPDVQTAVRFALRR</sequence>
<dbReference type="PANTHER" id="PTHR11092:SF0">
    <property type="entry name" value="EPIMERASE FAMILY PROTEIN SDR39U1"/>
    <property type="match status" value="1"/>
</dbReference>
<dbReference type="Pfam" id="PF01370">
    <property type="entry name" value="Epimerase"/>
    <property type="match status" value="1"/>
</dbReference>
<dbReference type="SUPFAM" id="SSF51735">
    <property type="entry name" value="NAD(P)-binding Rossmann-fold domains"/>
    <property type="match status" value="1"/>
</dbReference>
<proteinExistence type="inferred from homology"/>
<comment type="similarity">
    <text evidence="1">Belongs to the NAD(P)-dependent epimerase/dehydratase family. SDR39U1 subfamily.</text>
</comment>